<evidence type="ECO:0000256" key="2">
    <source>
        <dbReference type="ARBA" id="ARBA00023043"/>
    </source>
</evidence>
<dbReference type="Pfam" id="PF12796">
    <property type="entry name" value="Ank_2"/>
    <property type="match status" value="1"/>
</dbReference>
<feature type="repeat" description="ANK" evidence="3">
    <location>
        <begin position="356"/>
        <end position="388"/>
    </location>
</feature>
<dbReference type="PROSITE" id="PS50088">
    <property type="entry name" value="ANK_REPEAT"/>
    <property type="match status" value="4"/>
</dbReference>
<evidence type="ECO:0000256" key="1">
    <source>
        <dbReference type="ARBA" id="ARBA00022737"/>
    </source>
</evidence>
<dbReference type="OrthoDB" id="195446at2759"/>
<dbReference type="GO" id="GO:0004842">
    <property type="term" value="F:ubiquitin-protein transferase activity"/>
    <property type="evidence" value="ECO:0007669"/>
    <property type="project" value="TreeGrafter"/>
</dbReference>
<keyword evidence="5" id="KW-1185">Reference proteome</keyword>
<sequence>MMLHNLPNGLESTYESLLQATVSRYPDRVEEIKKLLWCLCVAVWPLSASQLSEILALQPEDTYLDPDAITTDPYDALETIAPLVMIDREVWKYETVKLCHYSLREYLCSSPLRNADHQFHVDQREAHSWLSLLCLQYLTVSLQFDLSNMERKLDPATTDINHFLSYAALCWYYHMDDASGHPGYFARIKPYLDNAVDNAPDTSSWFTRAQDIFRDHNPHHDAPLHSLVCFAIFADLEEVTSYLLSKMTDLDHHFPDGYTVLTAAARWDRPRIVRKLLRMGASIDVPTLEKELTPLHLAAEHASKGAFDILLDAGADPHARSKSLTTPLYRAARSGNVYILTRLKEAGCDVNVRTYDNWTPLHEAVGLGNREAVDLLVQWGADIRATTDDGYVATPDEYL</sequence>
<dbReference type="InterPro" id="IPR002110">
    <property type="entry name" value="Ankyrin_rpt"/>
</dbReference>
<feature type="repeat" description="ANK" evidence="3">
    <location>
        <begin position="323"/>
        <end position="355"/>
    </location>
</feature>
<evidence type="ECO:0008006" key="6">
    <source>
        <dbReference type="Google" id="ProtNLM"/>
    </source>
</evidence>
<comment type="caution">
    <text evidence="4">The sequence shown here is derived from an EMBL/GenBank/DDBJ whole genome shotgun (WGS) entry which is preliminary data.</text>
</comment>
<dbReference type="InterPro" id="IPR036770">
    <property type="entry name" value="Ankyrin_rpt-contain_sf"/>
</dbReference>
<dbReference type="PANTHER" id="PTHR24171">
    <property type="entry name" value="ANKYRIN REPEAT DOMAIN-CONTAINING PROTEIN 39-RELATED"/>
    <property type="match status" value="1"/>
</dbReference>
<evidence type="ECO:0000313" key="4">
    <source>
        <dbReference type="EMBL" id="KAJ4352364.1"/>
    </source>
</evidence>
<proteinExistence type="predicted"/>
<name>A0A9W8XJW9_9PLEO</name>
<dbReference type="RefSeq" id="XP_056070720.1">
    <property type="nucleotide sequence ID" value="XM_056216473.1"/>
</dbReference>
<keyword evidence="1" id="KW-0677">Repeat</keyword>
<reference evidence="4" key="1">
    <citation type="submission" date="2022-10" db="EMBL/GenBank/DDBJ databases">
        <title>Tapping the CABI collections for fungal endophytes: first genome assemblies for Collariella, Neodidymelliopsis, Ascochyta clinopodiicola, Didymella pomorum, Didymosphaeria variabile, Neocosmospora piperis and Neocucurbitaria cava.</title>
        <authorList>
            <person name="Hill R."/>
        </authorList>
    </citation>
    <scope>NUCLEOTIDE SEQUENCE</scope>
    <source>
        <strain evidence="4">IMI 356815</strain>
    </source>
</reference>
<protein>
    <recommendedName>
        <fullName evidence="6">Ankyrin</fullName>
    </recommendedName>
</protein>
<dbReference type="PANTHER" id="PTHR24171:SF8">
    <property type="entry name" value="BRCA1-ASSOCIATED RING DOMAIN PROTEIN 1"/>
    <property type="match status" value="1"/>
</dbReference>
<gene>
    <name evidence="4" type="ORF">N0V89_007712</name>
</gene>
<dbReference type="Proteomes" id="UP001140513">
    <property type="component" value="Unassembled WGS sequence"/>
</dbReference>
<dbReference type="PROSITE" id="PS50297">
    <property type="entry name" value="ANK_REP_REGION"/>
    <property type="match status" value="3"/>
</dbReference>
<dbReference type="GO" id="GO:0085020">
    <property type="term" value="P:protein K6-linked ubiquitination"/>
    <property type="evidence" value="ECO:0007669"/>
    <property type="project" value="TreeGrafter"/>
</dbReference>
<dbReference type="Gene3D" id="1.25.40.20">
    <property type="entry name" value="Ankyrin repeat-containing domain"/>
    <property type="match status" value="1"/>
</dbReference>
<dbReference type="SMART" id="SM00248">
    <property type="entry name" value="ANK"/>
    <property type="match status" value="5"/>
</dbReference>
<dbReference type="SUPFAM" id="SSF48403">
    <property type="entry name" value="Ankyrin repeat"/>
    <property type="match status" value="1"/>
</dbReference>
<dbReference type="EMBL" id="JAPEUX010000005">
    <property type="protein sequence ID" value="KAJ4352364.1"/>
    <property type="molecule type" value="Genomic_DNA"/>
</dbReference>
<accession>A0A9W8XJW9</accession>
<evidence type="ECO:0000313" key="5">
    <source>
        <dbReference type="Proteomes" id="UP001140513"/>
    </source>
</evidence>
<feature type="repeat" description="ANK" evidence="3">
    <location>
        <begin position="290"/>
        <end position="322"/>
    </location>
</feature>
<evidence type="ECO:0000256" key="3">
    <source>
        <dbReference type="PROSITE-ProRule" id="PRU00023"/>
    </source>
</evidence>
<dbReference type="AlphaFoldDB" id="A0A9W8XJW9"/>
<dbReference type="GeneID" id="80911242"/>
<organism evidence="4 5">
    <name type="scientific">Didymosphaeria variabile</name>
    <dbReference type="NCBI Taxonomy" id="1932322"/>
    <lineage>
        <taxon>Eukaryota</taxon>
        <taxon>Fungi</taxon>
        <taxon>Dikarya</taxon>
        <taxon>Ascomycota</taxon>
        <taxon>Pezizomycotina</taxon>
        <taxon>Dothideomycetes</taxon>
        <taxon>Pleosporomycetidae</taxon>
        <taxon>Pleosporales</taxon>
        <taxon>Massarineae</taxon>
        <taxon>Didymosphaeriaceae</taxon>
        <taxon>Didymosphaeria</taxon>
    </lineage>
</organism>
<feature type="repeat" description="ANK" evidence="3">
    <location>
        <begin position="256"/>
        <end position="288"/>
    </location>
</feature>
<dbReference type="Pfam" id="PF00023">
    <property type="entry name" value="Ank"/>
    <property type="match status" value="1"/>
</dbReference>
<keyword evidence="2 3" id="KW-0040">ANK repeat</keyword>